<dbReference type="PANTHER" id="PTHR31865:SF0">
    <property type="entry name" value="EXPRESSED PROTEIN"/>
    <property type="match status" value="1"/>
</dbReference>
<organism evidence="2 3">
    <name type="scientific">Miscanthus lutarioriparius</name>
    <dbReference type="NCBI Taxonomy" id="422564"/>
    <lineage>
        <taxon>Eukaryota</taxon>
        <taxon>Viridiplantae</taxon>
        <taxon>Streptophyta</taxon>
        <taxon>Embryophyta</taxon>
        <taxon>Tracheophyta</taxon>
        <taxon>Spermatophyta</taxon>
        <taxon>Magnoliopsida</taxon>
        <taxon>Liliopsida</taxon>
        <taxon>Poales</taxon>
        <taxon>Poaceae</taxon>
        <taxon>PACMAD clade</taxon>
        <taxon>Panicoideae</taxon>
        <taxon>Andropogonodae</taxon>
        <taxon>Andropogoneae</taxon>
        <taxon>Saccharinae</taxon>
        <taxon>Miscanthus</taxon>
    </lineage>
</organism>
<dbReference type="PANTHER" id="PTHR31865">
    <property type="entry name" value="OSJNBA0071G03.3 PROTEIN"/>
    <property type="match status" value="1"/>
</dbReference>
<feature type="compositionally biased region" description="Basic and acidic residues" evidence="1">
    <location>
        <begin position="1"/>
        <end position="11"/>
    </location>
</feature>
<keyword evidence="3" id="KW-1185">Reference proteome</keyword>
<evidence type="ECO:0000313" key="2">
    <source>
        <dbReference type="EMBL" id="CAD6257207.1"/>
    </source>
</evidence>
<feature type="compositionally biased region" description="Low complexity" evidence="1">
    <location>
        <begin position="89"/>
        <end position="103"/>
    </location>
</feature>
<evidence type="ECO:0000313" key="3">
    <source>
        <dbReference type="Proteomes" id="UP000604825"/>
    </source>
</evidence>
<protein>
    <submittedName>
        <fullName evidence="2">Uncharacterized protein</fullName>
    </submittedName>
</protein>
<evidence type="ECO:0000256" key="1">
    <source>
        <dbReference type="SAM" id="MobiDB-lite"/>
    </source>
</evidence>
<accession>A0A811QM46</accession>
<feature type="compositionally biased region" description="Polar residues" evidence="1">
    <location>
        <begin position="183"/>
        <end position="192"/>
    </location>
</feature>
<proteinExistence type="predicted"/>
<gene>
    <name evidence="2" type="ORF">NCGR_LOCUS40697</name>
</gene>
<feature type="region of interest" description="Disordered" evidence="1">
    <location>
        <begin position="170"/>
        <end position="192"/>
    </location>
</feature>
<dbReference type="InterPro" id="IPR012881">
    <property type="entry name" value="DUF1685"/>
</dbReference>
<reference evidence="2" key="1">
    <citation type="submission" date="2020-10" db="EMBL/GenBank/DDBJ databases">
        <authorList>
            <person name="Han B."/>
            <person name="Lu T."/>
            <person name="Zhao Q."/>
            <person name="Huang X."/>
            <person name="Zhao Y."/>
        </authorList>
    </citation>
    <scope>NUCLEOTIDE SEQUENCE</scope>
</reference>
<dbReference type="EMBL" id="CAJGYO010000010">
    <property type="protein sequence ID" value="CAD6257207.1"/>
    <property type="molecule type" value="Genomic_DNA"/>
</dbReference>
<feature type="compositionally biased region" description="Basic residues" evidence="1">
    <location>
        <begin position="32"/>
        <end position="48"/>
    </location>
</feature>
<comment type="caution">
    <text evidence="2">The sequence shown here is derived from an EMBL/GenBank/DDBJ whole genome shotgun (WGS) entry which is preliminary data.</text>
</comment>
<dbReference type="Pfam" id="PF07939">
    <property type="entry name" value="DUF1685"/>
    <property type="match status" value="1"/>
</dbReference>
<dbReference type="OrthoDB" id="1918709at2759"/>
<dbReference type="Proteomes" id="UP000604825">
    <property type="component" value="Unassembled WGS sequence"/>
</dbReference>
<feature type="region of interest" description="Disordered" evidence="1">
    <location>
        <begin position="1"/>
        <end position="114"/>
    </location>
</feature>
<sequence>MWSSDSDRDEPVDTATTASSPAQQPPTPPAPPRRRRQRARRRAQRLRAKSIGAGEEEEAEAEDVWRGLQQQQREREAWPRRALRPVVVAGEEGSPDAASAASGESGGGMGRARSLTDDDLEELKGCVDLGFGFSYHEIPELCGTLPALELCYSMSQRFLDEHQQLSKAEEAPTVAPASPAQPVATNWKISSPGDSPDEVKARLKYWAQAVACTVRLCS</sequence>
<dbReference type="AlphaFoldDB" id="A0A811QM46"/>
<name>A0A811QM46_9POAL</name>